<protein>
    <submittedName>
        <fullName evidence="6">FAD/NAD(P)-binding domain-containing protein</fullName>
    </submittedName>
</protein>
<name>A0A1B7NIZ6_9AGAM</name>
<evidence type="ECO:0000256" key="3">
    <source>
        <dbReference type="ARBA" id="ARBA00022827"/>
    </source>
</evidence>
<dbReference type="Gene3D" id="3.50.50.60">
    <property type="entry name" value="FAD/NAD(P)-binding domain"/>
    <property type="match status" value="2"/>
</dbReference>
<dbReference type="InterPro" id="IPR036188">
    <property type="entry name" value="FAD/NAD-bd_sf"/>
</dbReference>
<dbReference type="GO" id="GO:0016709">
    <property type="term" value="F:oxidoreductase activity, acting on paired donors, with incorporation or reduction of molecular oxygen, NAD(P)H as one donor, and incorporation of one atom of oxygen"/>
    <property type="evidence" value="ECO:0007669"/>
    <property type="project" value="UniProtKB-ARBA"/>
</dbReference>
<dbReference type="InterPro" id="IPR050641">
    <property type="entry name" value="RIFMO-like"/>
</dbReference>
<dbReference type="PANTHER" id="PTHR43004:SF19">
    <property type="entry name" value="BINDING MONOOXYGENASE, PUTATIVE (JCVI)-RELATED"/>
    <property type="match status" value="1"/>
</dbReference>
<dbReference type="Pfam" id="PF01494">
    <property type="entry name" value="FAD_binding_3"/>
    <property type="match status" value="2"/>
</dbReference>
<sequence length="471" mass="51075">MTDMTLPNRTTVLIVGAGPSGLVAALSLIHHGFKDFVVVDAVEQGENTSRALVVHAATLEALDTIGCGDDIVAKGTKVRKINIGNRSSRLVSTDLSSLDKYTHHPYALVIPQNLTEFILGEKVKHYGVTVHRPCKVTSLKRNDNDDQLTDVTFESGKIITAKYVVGADGARSVVRRMAGIGFVDPKTGEEGDRVTNLTQMVLADVVYEGKDHDFGFIVTVSPEGFFLSMPMPQSFNELLAMNGQIVEGQIYRIGSGVPLADGEIPRSPNKEYLQNLIDRFGPTILASDASVNPNSTSVRIKDILWSTRFRTHSAIADRFFTRLSGDQLEDAAVAPGVPSTTSRHGGIILLIGDAAHIHSPAGGQGMNLGIRDAVFLGEAISKHINASALQPSTADTDNILREFAEVRHKRALEVIAFTKTLLAVAGAQDKKVSWMLPISVTTVRDWMMWLGGKFGFMQARMAWAMSGLGRR</sequence>
<gene>
    <name evidence="6" type="ORF">K503DRAFT_795303</name>
</gene>
<dbReference type="GO" id="GO:0071949">
    <property type="term" value="F:FAD binding"/>
    <property type="evidence" value="ECO:0007669"/>
    <property type="project" value="InterPro"/>
</dbReference>
<dbReference type="SUPFAM" id="SSF51905">
    <property type="entry name" value="FAD/NAD(P)-binding domain"/>
    <property type="match status" value="1"/>
</dbReference>
<reference evidence="6 7" key="1">
    <citation type="submission" date="2016-06" db="EMBL/GenBank/DDBJ databases">
        <title>Comparative genomics of the ectomycorrhizal sister species Rhizopogon vinicolor and Rhizopogon vesiculosus (Basidiomycota: Boletales) reveals a divergence of the mating type B locus.</title>
        <authorList>
            <consortium name="DOE Joint Genome Institute"/>
            <person name="Mujic A.B."/>
            <person name="Kuo A."/>
            <person name="Tritt A."/>
            <person name="Lipzen A."/>
            <person name="Chen C."/>
            <person name="Johnson J."/>
            <person name="Sharma A."/>
            <person name="Barry K."/>
            <person name="Grigoriev I.V."/>
            <person name="Spatafora J.W."/>
        </authorList>
    </citation>
    <scope>NUCLEOTIDE SEQUENCE [LARGE SCALE GENOMIC DNA]</scope>
    <source>
        <strain evidence="6 7">AM-OR11-026</strain>
    </source>
</reference>
<dbReference type="OrthoDB" id="10016252at2759"/>
<keyword evidence="2" id="KW-0285">Flavoprotein</keyword>
<feature type="domain" description="FAD-binding" evidence="5">
    <location>
        <begin position="344"/>
        <end position="388"/>
    </location>
</feature>
<keyword evidence="4" id="KW-0560">Oxidoreductase</keyword>
<keyword evidence="7" id="KW-1185">Reference proteome</keyword>
<evidence type="ECO:0000256" key="4">
    <source>
        <dbReference type="ARBA" id="ARBA00023002"/>
    </source>
</evidence>
<keyword evidence="3" id="KW-0274">FAD</keyword>
<dbReference type="EMBL" id="KV448123">
    <property type="protein sequence ID" value="OAX44679.1"/>
    <property type="molecule type" value="Genomic_DNA"/>
</dbReference>
<evidence type="ECO:0000256" key="1">
    <source>
        <dbReference type="ARBA" id="ARBA00001974"/>
    </source>
</evidence>
<dbReference type="InterPro" id="IPR002938">
    <property type="entry name" value="FAD-bd"/>
</dbReference>
<evidence type="ECO:0000256" key="2">
    <source>
        <dbReference type="ARBA" id="ARBA00022630"/>
    </source>
</evidence>
<feature type="domain" description="FAD-binding" evidence="5">
    <location>
        <begin position="9"/>
        <end position="234"/>
    </location>
</feature>
<evidence type="ECO:0000259" key="5">
    <source>
        <dbReference type="Pfam" id="PF01494"/>
    </source>
</evidence>
<dbReference type="STRING" id="1314800.A0A1B7NIZ6"/>
<dbReference type="PRINTS" id="PR00420">
    <property type="entry name" value="RNGMNOXGNASE"/>
</dbReference>
<dbReference type="InParanoid" id="A0A1B7NIZ6"/>
<comment type="cofactor">
    <cofactor evidence="1">
        <name>FAD</name>
        <dbReference type="ChEBI" id="CHEBI:57692"/>
    </cofactor>
</comment>
<dbReference type="PANTHER" id="PTHR43004">
    <property type="entry name" value="TRK SYSTEM POTASSIUM UPTAKE PROTEIN"/>
    <property type="match status" value="1"/>
</dbReference>
<dbReference type="AlphaFoldDB" id="A0A1B7NIZ6"/>
<dbReference type="Proteomes" id="UP000092154">
    <property type="component" value="Unassembled WGS sequence"/>
</dbReference>
<proteinExistence type="predicted"/>
<accession>A0A1B7NIZ6</accession>
<evidence type="ECO:0000313" key="6">
    <source>
        <dbReference type="EMBL" id="OAX44679.1"/>
    </source>
</evidence>
<evidence type="ECO:0000313" key="7">
    <source>
        <dbReference type="Proteomes" id="UP000092154"/>
    </source>
</evidence>
<organism evidence="6 7">
    <name type="scientific">Rhizopogon vinicolor AM-OR11-026</name>
    <dbReference type="NCBI Taxonomy" id="1314800"/>
    <lineage>
        <taxon>Eukaryota</taxon>
        <taxon>Fungi</taxon>
        <taxon>Dikarya</taxon>
        <taxon>Basidiomycota</taxon>
        <taxon>Agaricomycotina</taxon>
        <taxon>Agaricomycetes</taxon>
        <taxon>Agaricomycetidae</taxon>
        <taxon>Boletales</taxon>
        <taxon>Suillineae</taxon>
        <taxon>Rhizopogonaceae</taxon>
        <taxon>Rhizopogon</taxon>
    </lineage>
</organism>